<sequence length="278" mass="29897">MGKQDYWVEISFRGMPCGAGFLLTRRHVLTAAHCLRRRGVKQSDGVVVSRDSGQSVEGTVLEVDPGRDVALIRVNAKLGWAVQPVVTDRGEKGDEWMSPYRPEPADPELKGWVLTNATGFESSGGATIEALELQVRQMLGDYSGYSGSPVQLERHGGPGLGAPVAVIGMLIEQDLHRVRRAEATNVLFAITVAEAIGAFEDLQLPAQFSRLGPPPVAETVSEAAGRHFAGARASIAEIKAMVDEGLVSDMELTEQTKALLRMAGQRTIDWAGGHESAR</sequence>
<name>A0A8J3P5X1_9ACTN</name>
<dbReference type="SUPFAM" id="SSF50494">
    <property type="entry name" value="Trypsin-like serine proteases"/>
    <property type="match status" value="1"/>
</dbReference>
<dbReference type="RefSeq" id="WP_203690481.1">
    <property type="nucleotide sequence ID" value="NZ_BAAALC010000007.1"/>
</dbReference>
<reference evidence="2 3" key="1">
    <citation type="submission" date="2021-01" db="EMBL/GenBank/DDBJ databases">
        <title>Whole genome shotgun sequence of Catellatospora coxensis NBRC 107359.</title>
        <authorList>
            <person name="Komaki H."/>
            <person name="Tamura T."/>
        </authorList>
    </citation>
    <scope>NUCLEOTIDE SEQUENCE [LARGE SCALE GENOMIC DNA]</scope>
    <source>
        <strain evidence="2 3">NBRC 107359</strain>
    </source>
</reference>
<evidence type="ECO:0000313" key="3">
    <source>
        <dbReference type="Proteomes" id="UP000630887"/>
    </source>
</evidence>
<gene>
    <name evidence="2" type="ORF">Cco03nite_15940</name>
</gene>
<dbReference type="InterPro" id="IPR043504">
    <property type="entry name" value="Peptidase_S1_PA_chymotrypsin"/>
</dbReference>
<keyword evidence="3" id="KW-1185">Reference proteome</keyword>
<dbReference type="EMBL" id="BONI01000010">
    <property type="protein sequence ID" value="GIG04894.1"/>
    <property type="molecule type" value="Genomic_DNA"/>
</dbReference>
<comment type="caution">
    <text evidence="2">The sequence shown here is derived from an EMBL/GenBank/DDBJ whole genome shotgun (WGS) entry which is preliminary data.</text>
</comment>
<dbReference type="GO" id="GO:0006508">
    <property type="term" value="P:proteolysis"/>
    <property type="evidence" value="ECO:0007669"/>
    <property type="project" value="InterPro"/>
</dbReference>
<proteinExistence type="predicted"/>
<dbReference type="InterPro" id="IPR018114">
    <property type="entry name" value="TRYPSIN_HIS"/>
</dbReference>
<organism evidence="2 3">
    <name type="scientific">Catellatospora coxensis</name>
    <dbReference type="NCBI Taxonomy" id="310354"/>
    <lineage>
        <taxon>Bacteria</taxon>
        <taxon>Bacillati</taxon>
        <taxon>Actinomycetota</taxon>
        <taxon>Actinomycetes</taxon>
        <taxon>Micromonosporales</taxon>
        <taxon>Micromonosporaceae</taxon>
        <taxon>Catellatospora</taxon>
    </lineage>
</organism>
<feature type="domain" description="Peptidase S1" evidence="1">
    <location>
        <begin position="2"/>
        <end position="89"/>
    </location>
</feature>
<dbReference type="AlphaFoldDB" id="A0A8J3P5X1"/>
<dbReference type="GO" id="GO:0004252">
    <property type="term" value="F:serine-type endopeptidase activity"/>
    <property type="evidence" value="ECO:0007669"/>
    <property type="project" value="InterPro"/>
</dbReference>
<dbReference type="PROSITE" id="PS00134">
    <property type="entry name" value="TRYPSIN_HIS"/>
    <property type="match status" value="1"/>
</dbReference>
<dbReference type="InterPro" id="IPR001254">
    <property type="entry name" value="Trypsin_dom"/>
</dbReference>
<protein>
    <recommendedName>
        <fullName evidence="1">Peptidase S1 domain-containing protein</fullName>
    </recommendedName>
</protein>
<accession>A0A8J3P5X1</accession>
<dbReference type="InterPro" id="IPR009003">
    <property type="entry name" value="Peptidase_S1_PA"/>
</dbReference>
<dbReference type="Pfam" id="PF00089">
    <property type="entry name" value="Trypsin"/>
    <property type="match status" value="1"/>
</dbReference>
<dbReference type="Gene3D" id="2.40.10.10">
    <property type="entry name" value="Trypsin-like serine proteases"/>
    <property type="match status" value="1"/>
</dbReference>
<evidence type="ECO:0000313" key="2">
    <source>
        <dbReference type="EMBL" id="GIG04894.1"/>
    </source>
</evidence>
<evidence type="ECO:0000259" key="1">
    <source>
        <dbReference type="Pfam" id="PF00089"/>
    </source>
</evidence>
<dbReference type="Proteomes" id="UP000630887">
    <property type="component" value="Unassembled WGS sequence"/>
</dbReference>